<accession>A0A9Q9SSI9</accession>
<reference evidence="2" key="1">
    <citation type="journal article" date="2017" name="Proc. Natl. Acad. Sci. U.S.A.">
        <title>Comparative genomics uncovers the prolific and distinctive metabolic potential of the cyanobacterial genus Moorea.</title>
        <authorList>
            <person name="Leao T."/>
            <person name="Castelao G."/>
            <person name="Korobeynikov A."/>
            <person name="Monroe E.A."/>
            <person name="Podell S."/>
            <person name="Glukhov E."/>
            <person name="Allen E.E."/>
            <person name="Gerwick W.H."/>
            <person name="Gerwick L."/>
        </authorList>
    </citation>
    <scope>NUCLEOTIDE SEQUENCE</scope>
    <source>
        <strain evidence="2">JHB</strain>
    </source>
</reference>
<name>A0A9Q9SSI9_MOOP1</name>
<feature type="compositionally biased region" description="Basic and acidic residues" evidence="1">
    <location>
        <begin position="19"/>
        <end position="32"/>
    </location>
</feature>
<reference evidence="2" key="2">
    <citation type="submission" date="2022-10" db="EMBL/GenBank/DDBJ databases">
        <authorList>
            <person name="Ngo T.-E."/>
        </authorList>
    </citation>
    <scope>NUCLEOTIDE SEQUENCE</scope>
    <source>
        <strain evidence="2">JHB</strain>
    </source>
</reference>
<gene>
    <name evidence="2" type="ORF">BJP36_41590</name>
</gene>
<organism evidence="2">
    <name type="scientific">Moorena producens (strain JHB)</name>
    <dbReference type="NCBI Taxonomy" id="1454205"/>
    <lineage>
        <taxon>Bacteria</taxon>
        <taxon>Bacillati</taxon>
        <taxon>Cyanobacteriota</taxon>
        <taxon>Cyanophyceae</taxon>
        <taxon>Coleofasciculales</taxon>
        <taxon>Coleofasciculaceae</taxon>
        <taxon>Moorena</taxon>
    </lineage>
</organism>
<dbReference type="AlphaFoldDB" id="A0A9Q9SSI9"/>
<protein>
    <submittedName>
        <fullName evidence="2">Uncharacterized protein</fullName>
    </submittedName>
</protein>
<evidence type="ECO:0000313" key="2">
    <source>
        <dbReference type="EMBL" id="WAN68859.1"/>
    </source>
</evidence>
<evidence type="ECO:0000256" key="1">
    <source>
        <dbReference type="SAM" id="MobiDB-lite"/>
    </source>
</evidence>
<proteinExistence type="predicted"/>
<dbReference type="Proteomes" id="UP000176944">
    <property type="component" value="Chromosome"/>
</dbReference>
<dbReference type="EMBL" id="CP017708">
    <property type="protein sequence ID" value="WAN68859.1"/>
    <property type="molecule type" value="Genomic_DNA"/>
</dbReference>
<feature type="region of interest" description="Disordered" evidence="1">
    <location>
        <begin position="1"/>
        <end position="87"/>
    </location>
</feature>
<sequence>MSIAFSRKSFASQQASGKHRPEGSHTGNDHNAKAYRPSMDIGINPLHPKDDERNRKNQTSDQVDAEQFYDPLDNSNGEAFHVSTLEE</sequence>